<keyword evidence="3" id="KW-1185">Reference proteome</keyword>
<comment type="caution">
    <text evidence="2">The sequence shown here is derived from an EMBL/GenBank/DDBJ whole genome shotgun (WGS) entry which is preliminary data.</text>
</comment>
<evidence type="ECO:0000313" key="2">
    <source>
        <dbReference type="EMBL" id="MDM1048568.1"/>
    </source>
</evidence>
<gene>
    <name evidence="2" type="ORF">HX018_09995</name>
</gene>
<evidence type="ECO:0008006" key="4">
    <source>
        <dbReference type="Google" id="ProtNLM"/>
    </source>
</evidence>
<dbReference type="Proteomes" id="UP001170954">
    <property type="component" value="Unassembled WGS sequence"/>
</dbReference>
<protein>
    <recommendedName>
        <fullName evidence="4">Yip1 domain-containing protein</fullName>
    </recommendedName>
</protein>
<feature type="transmembrane region" description="Helical" evidence="1">
    <location>
        <begin position="188"/>
        <end position="208"/>
    </location>
</feature>
<feature type="transmembrane region" description="Helical" evidence="1">
    <location>
        <begin position="105"/>
        <end position="124"/>
    </location>
</feature>
<feature type="transmembrane region" description="Helical" evidence="1">
    <location>
        <begin position="74"/>
        <end position="93"/>
    </location>
</feature>
<feature type="transmembrane region" description="Helical" evidence="1">
    <location>
        <begin position="35"/>
        <end position="54"/>
    </location>
</feature>
<keyword evidence="1" id="KW-0812">Transmembrane</keyword>
<accession>A0ABT7NMV4</accession>
<name>A0ABT7NMV4_9SPHI</name>
<proteinExistence type="predicted"/>
<sequence>MQYNESSTIIYLKKGENLMFKMLLNPFENHTDRTLSIFGILVMLTMILLCWQWNIIADGIIQLHNTAEKPLWKVIINLGINVGLLSLLMFGVAKLSYQKTRFIDVLKVVLVANFAQVMVMLLLFNPFLQEMMMPLEKAILEGDMMLKTVPQTNLIVISIVSLFAVGMLYYFFHLLVLGMKIAMNSKKAYHVILIILLTMILDTFLHFFNPYLI</sequence>
<dbReference type="RefSeq" id="WP_286651336.1">
    <property type="nucleotide sequence ID" value="NZ_JACAGK010000025.1"/>
</dbReference>
<evidence type="ECO:0000256" key="1">
    <source>
        <dbReference type="SAM" id="Phobius"/>
    </source>
</evidence>
<evidence type="ECO:0000313" key="3">
    <source>
        <dbReference type="Proteomes" id="UP001170954"/>
    </source>
</evidence>
<organism evidence="2 3">
    <name type="scientific">Sphingobacterium hotanense</name>
    <dbReference type="NCBI Taxonomy" id="649196"/>
    <lineage>
        <taxon>Bacteria</taxon>
        <taxon>Pseudomonadati</taxon>
        <taxon>Bacteroidota</taxon>
        <taxon>Sphingobacteriia</taxon>
        <taxon>Sphingobacteriales</taxon>
        <taxon>Sphingobacteriaceae</taxon>
        <taxon>Sphingobacterium</taxon>
    </lineage>
</organism>
<keyword evidence="1" id="KW-0472">Membrane</keyword>
<dbReference type="EMBL" id="JACAGK010000025">
    <property type="protein sequence ID" value="MDM1048568.1"/>
    <property type="molecule type" value="Genomic_DNA"/>
</dbReference>
<feature type="transmembrane region" description="Helical" evidence="1">
    <location>
        <begin position="154"/>
        <end position="176"/>
    </location>
</feature>
<reference evidence="2" key="1">
    <citation type="submission" date="2020-06" db="EMBL/GenBank/DDBJ databases">
        <authorList>
            <person name="Dong N."/>
        </authorList>
    </citation>
    <scope>NUCLEOTIDE SEQUENCE</scope>
    <source>
        <strain evidence="2">R1692</strain>
    </source>
</reference>
<keyword evidence="1" id="KW-1133">Transmembrane helix</keyword>
<reference evidence="2" key="2">
    <citation type="journal article" date="2022" name="Sci. Total Environ.">
        <title>Prevalence, transmission, and molecular epidemiology of tet(X)-positive bacteria among humans, animals, and environmental niches in China: An epidemiological, and genomic-based study.</title>
        <authorList>
            <person name="Dong N."/>
            <person name="Zeng Y."/>
            <person name="Cai C."/>
            <person name="Sun C."/>
            <person name="Lu J."/>
            <person name="Liu C."/>
            <person name="Zhou H."/>
            <person name="Sun Q."/>
            <person name="Shu L."/>
            <person name="Wang H."/>
            <person name="Wang Y."/>
            <person name="Wang S."/>
            <person name="Wu C."/>
            <person name="Chan E.W."/>
            <person name="Chen G."/>
            <person name="Shen Z."/>
            <person name="Chen S."/>
            <person name="Zhang R."/>
        </authorList>
    </citation>
    <scope>NUCLEOTIDE SEQUENCE</scope>
    <source>
        <strain evidence="2">R1692</strain>
    </source>
</reference>